<comment type="caution">
    <text evidence="1">The sequence shown here is derived from an EMBL/GenBank/DDBJ whole genome shotgun (WGS) entry which is preliminary data.</text>
</comment>
<reference evidence="1" key="1">
    <citation type="journal article" date="2020" name="Stud. Mycol.">
        <title>101 Dothideomycetes genomes: a test case for predicting lifestyles and emergence of pathogens.</title>
        <authorList>
            <person name="Haridas S."/>
            <person name="Albert R."/>
            <person name="Binder M."/>
            <person name="Bloem J."/>
            <person name="Labutti K."/>
            <person name="Salamov A."/>
            <person name="Andreopoulos B."/>
            <person name="Baker S."/>
            <person name="Barry K."/>
            <person name="Bills G."/>
            <person name="Bluhm B."/>
            <person name="Cannon C."/>
            <person name="Castanera R."/>
            <person name="Culley D."/>
            <person name="Daum C."/>
            <person name="Ezra D."/>
            <person name="Gonzalez J."/>
            <person name="Henrissat B."/>
            <person name="Kuo A."/>
            <person name="Liang C."/>
            <person name="Lipzen A."/>
            <person name="Lutzoni F."/>
            <person name="Magnuson J."/>
            <person name="Mondo S."/>
            <person name="Nolan M."/>
            <person name="Ohm R."/>
            <person name="Pangilinan J."/>
            <person name="Park H.-J."/>
            <person name="Ramirez L."/>
            <person name="Alfaro M."/>
            <person name="Sun H."/>
            <person name="Tritt A."/>
            <person name="Yoshinaga Y."/>
            <person name="Zwiers L.-H."/>
            <person name="Turgeon B."/>
            <person name="Goodwin S."/>
            <person name="Spatafora J."/>
            <person name="Crous P."/>
            <person name="Grigoriev I."/>
        </authorList>
    </citation>
    <scope>NUCLEOTIDE SEQUENCE</scope>
    <source>
        <strain evidence="1">CBS 125425</strain>
    </source>
</reference>
<accession>A0A9P4R1K5</accession>
<sequence length="176" mass="20476">MLLLLTRTEFLSTHILPLIAATTPYSNGVLSTLGRALQKELQDFKYMRRKGKMKELESDLQKLQSTMQTRILVNLRQRTNEVDVAQTSKDQILRNFMRPLEAGHTDLDQLLKKESTAIQKHVSDEAQATRQQMQSLRLQDEIKSQSEQLLKSLYFDEMNARYNQVAQECEGTFQWL</sequence>
<proteinExistence type="predicted"/>
<keyword evidence="2" id="KW-1185">Reference proteome</keyword>
<dbReference type="Proteomes" id="UP000799444">
    <property type="component" value="Unassembled WGS sequence"/>
</dbReference>
<evidence type="ECO:0000313" key="2">
    <source>
        <dbReference type="Proteomes" id="UP000799444"/>
    </source>
</evidence>
<organism evidence="1 2">
    <name type="scientific">Polyplosphaeria fusca</name>
    <dbReference type="NCBI Taxonomy" id="682080"/>
    <lineage>
        <taxon>Eukaryota</taxon>
        <taxon>Fungi</taxon>
        <taxon>Dikarya</taxon>
        <taxon>Ascomycota</taxon>
        <taxon>Pezizomycotina</taxon>
        <taxon>Dothideomycetes</taxon>
        <taxon>Pleosporomycetidae</taxon>
        <taxon>Pleosporales</taxon>
        <taxon>Tetraplosphaeriaceae</taxon>
        <taxon>Polyplosphaeria</taxon>
    </lineage>
</organism>
<dbReference type="OrthoDB" id="5086500at2759"/>
<dbReference type="AlphaFoldDB" id="A0A9P4R1K5"/>
<protein>
    <submittedName>
        <fullName evidence="1">Uncharacterized protein</fullName>
    </submittedName>
</protein>
<evidence type="ECO:0000313" key="1">
    <source>
        <dbReference type="EMBL" id="KAF2737477.1"/>
    </source>
</evidence>
<gene>
    <name evidence="1" type="ORF">EJ04DRAFT_561632</name>
</gene>
<name>A0A9P4R1K5_9PLEO</name>
<dbReference type="EMBL" id="ML996116">
    <property type="protein sequence ID" value="KAF2737477.1"/>
    <property type="molecule type" value="Genomic_DNA"/>
</dbReference>